<evidence type="ECO:0008006" key="6">
    <source>
        <dbReference type="Google" id="ProtNLM"/>
    </source>
</evidence>
<evidence type="ECO:0000313" key="4">
    <source>
        <dbReference type="Proteomes" id="UP000440367"/>
    </source>
</evidence>
<reference evidence="3 4" key="1">
    <citation type="submission" date="2018-08" db="EMBL/GenBank/DDBJ databases">
        <title>Genomic investigation of the strawberry pathogen Phytophthora fragariae indicates pathogenicity is determined by transcriptional variation in three key races.</title>
        <authorList>
            <person name="Adams T.M."/>
            <person name="Armitage A.D."/>
            <person name="Sobczyk M.K."/>
            <person name="Bates H.J."/>
            <person name="Dunwell J.M."/>
            <person name="Nellist C.F."/>
            <person name="Harrison R.J."/>
        </authorList>
    </citation>
    <scope>NUCLEOTIDE SEQUENCE [LARGE SCALE GENOMIC DNA]</scope>
    <source>
        <strain evidence="3 4">BC-1</strain>
        <strain evidence="2 5">SCRP245</strain>
    </source>
</reference>
<evidence type="ECO:0000313" key="5">
    <source>
        <dbReference type="Proteomes" id="UP000460718"/>
    </source>
</evidence>
<protein>
    <recommendedName>
        <fullName evidence="6">RxLR effector protein</fullName>
    </recommendedName>
</protein>
<sequence length="52" mass="5879">MAQTFRSIRVCLSWLTICSVTVNTCNMPSFRTSVTILCSQLLRRLRSTTQPG</sequence>
<gene>
    <name evidence="3" type="ORF">PF002_g18183</name>
    <name evidence="2" type="ORF">PF011_g16577</name>
</gene>
<proteinExistence type="predicted"/>
<evidence type="ECO:0000313" key="3">
    <source>
        <dbReference type="EMBL" id="KAE9212660.1"/>
    </source>
</evidence>
<dbReference type="AlphaFoldDB" id="A0A6A3Y5Q2"/>
<name>A0A6A3Y5Q2_9STRA</name>
<dbReference type="EMBL" id="QXGD01001177">
    <property type="protein sequence ID" value="KAE9212660.1"/>
    <property type="molecule type" value="Genomic_DNA"/>
</dbReference>
<feature type="signal peptide" evidence="1">
    <location>
        <begin position="1"/>
        <end position="24"/>
    </location>
</feature>
<evidence type="ECO:0000313" key="2">
    <source>
        <dbReference type="EMBL" id="KAE8994837.1"/>
    </source>
</evidence>
<feature type="chain" id="PRO_5036166758" description="RxLR effector protein" evidence="1">
    <location>
        <begin position="25"/>
        <end position="52"/>
    </location>
</feature>
<accession>A0A6A3Y5Q2</accession>
<dbReference type="Proteomes" id="UP000460718">
    <property type="component" value="Unassembled WGS sequence"/>
</dbReference>
<comment type="caution">
    <text evidence="3">The sequence shown here is derived from an EMBL/GenBank/DDBJ whole genome shotgun (WGS) entry which is preliminary data.</text>
</comment>
<evidence type="ECO:0000256" key="1">
    <source>
        <dbReference type="SAM" id="SignalP"/>
    </source>
</evidence>
<dbReference type="Proteomes" id="UP000440367">
    <property type="component" value="Unassembled WGS sequence"/>
</dbReference>
<keyword evidence="1" id="KW-0732">Signal</keyword>
<organism evidence="3 4">
    <name type="scientific">Phytophthora fragariae</name>
    <dbReference type="NCBI Taxonomy" id="53985"/>
    <lineage>
        <taxon>Eukaryota</taxon>
        <taxon>Sar</taxon>
        <taxon>Stramenopiles</taxon>
        <taxon>Oomycota</taxon>
        <taxon>Peronosporomycetes</taxon>
        <taxon>Peronosporales</taxon>
        <taxon>Peronosporaceae</taxon>
        <taxon>Phytophthora</taxon>
    </lineage>
</organism>
<dbReference type="EMBL" id="QXFW01001196">
    <property type="protein sequence ID" value="KAE8994837.1"/>
    <property type="molecule type" value="Genomic_DNA"/>
</dbReference>